<dbReference type="eggNOG" id="COG2148">
    <property type="taxonomic scope" value="Bacteria"/>
</dbReference>
<dbReference type="GO" id="GO:0016780">
    <property type="term" value="F:phosphotransferase activity, for other substituted phosphate groups"/>
    <property type="evidence" value="ECO:0007669"/>
    <property type="project" value="TreeGrafter"/>
</dbReference>
<name>A0A086Y7C9_9RHOB</name>
<dbReference type="PANTHER" id="PTHR30576">
    <property type="entry name" value="COLANIC BIOSYNTHESIS UDP-GLUCOSE LIPID CARRIER TRANSFERASE"/>
    <property type="match status" value="1"/>
</dbReference>
<keyword evidence="3" id="KW-0472">Membrane</keyword>
<dbReference type="OrthoDB" id="9808602at2"/>
<dbReference type="RefSeq" id="WP_036634589.1">
    <property type="nucleotide sequence ID" value="NZ_CAXYYU010000088.1"/>
</dbReference>
<dbReference type="GO" id="GO:0000271">
    <property type="term" value="P:polysaccharide biosynthetic process"/>
    <property type="evidence" value="ECO:0007669"/>
    <property type="project" value="UniProtKB-KW"/>
</dbReference>
<organism evidence="5 6">
    <name type="scientific">Paenirhodobacter enshiensis</name>
    <dbReference type="NCBI Taxonomy" id="1105367"/>
    <lineage>
        <taxon>Bacteria</taxon>
        <taxon>Pseudomonadati</taxon>
        <taxon>Pseudomonadota</taxon>
        <taxon>Alphaproteobacteria</taxon>
        <taxon>Rhodobacterales</taxon>
        <taxon>Rhodobacter group</taxon>
        <taxon>Paenirhodobacter</taxon>
    </lineage>
</organism>
<feature type="transmembrane region" description="Helical" evidence="3">
    <location>
        <begin position="7"/>
        <end position="31"/>
    </location>
</feature>
<gene>
    <name evidence="5" type="ORF">CG50_06860</name>
</gene>
<feature type="domain" description="Bacterial sugar transferase" evidence="4">
    <location>
        <begin position="5"/>
        <end position="200"/>
    </location>
</feature>
<evidence type="ECO:0000313" key="5">
    <source>
        <dbReference type="EMBL" id="KFI30179.1"/>
    </source>
</evidence>
<dbReference type="AlphaFoldDB" id="A0A086Y7C9"/>
<sequence length="201" mass="23107">MTFGKRLFDILFALLILPFVALIGVAIWAVLALTQGRPWFYAAERMNAPDHAFRLWKFRTMTVDRNDSGISGAHKAGRITPAGRVLRRTRLDELPQIWNILKGDISFVGPRPPLREMVERFPGVYGEVLKSRPGVTGLASLCYHRHEEWLLARCTTAAEADAIYTRRCVPEKARLDLMYARNRSVCFDLVLIWRTMRRVLH</sequence>
<dbReference type="EMBL" id="JFZB01000002">
    <property type="protein sequence ID" value="KFI30179.1"/>
    <property type="molecule type" value="Genomic_DNA"/>
</dbReference>
<keyword evidence="5" id="KW-0808">Transferase</keyword>
<protein>
    <submittedName>
        <fullName evidence="5">Sugar transferase</fullName>
    </submittedName>
</protein>
<dbReference type="STRING" id="1105367.CG50_06860"/>
<evidence type="ECO:0000256" key="1">
    <source>
        <dbReference type="ARBA" id="ARBA00006464"/>
    </source>
</evidence>
<evidence type="ECO:0000313" key="6">
    <source>
        <dbReference type="Proteomes" id="UP000028824"/>
    </source>
</evidence>
<keyword evidence="6" id="KW-1185">Reference proteome</keyword>
<dbReference type="PANTHER" id="PTHR30576:SF20">
    <property type="entry name" value="QUINOVOSAMINEPHOSPHOTRANSFERAE-RELATED"/>
    <property type="match status" value="1"/>
</dbReference>
<comment type="caution">
    <text evidence="5">The sequence shown here is derived from an EMBL/GenBank/DDBJ whole genome shotgun (WGS) entry which is preliminary data.</text>
</comment>
<dbReference type="Pfam" id="PF02397">
    <property type="entry name" value="Bac_transf"/>
    <property type="match status" value="1"/>
</dbReference>
<reference evidence="5 6" key="1">
    <citation type="submission" date="2014-03" db="EMBL/GenBank/DDBJ databases">
        <title>Genome of Paenirhodobacter enshiensis DW2-9.</title>
        <authorList>
            <person name="Wang D."/>
            <person name="Wang G."/>
        </authorList>
    </citation>
    <scope>NUCLEOTIDE SEQUENCE [LARGE SCALE GENOMIC DNA]</scope>
    <source>
        <strain evidence="5 6">DW2-9</strain>
    </source>
</reference>
<accession>A0A086Y7C9</accession>
<evidence type="ECO:0000256" key="3">
    <source>
        <dbReference type="SAM" id="Phobius"/>
    </source>
</evidence>
<keyword evidence="3" id="KW-0812">Transmembrane</keyword>
<evidence type="ECO:0000256" key="2">
    <source>
        <dbReference type="ARBA" id="ARBA00023169"/>
    </source>
</evidence>
<comment type="similarity">
    <text evidence="1">Belongs to the bacterial sugar transferase family.</text>
</comment>
<proteinExistence type="inferred from homology"/>
<dbReference type="InterPro" id="IPR003362">
    <property type="entry name" value="Bact_transf"/>
</dbReference>
<keyword evidence="3" id="KW-1133">Transmembrane helix</keyword>
<keyword evidence="2" id="KW-0270">Exopolysaccharide synthesis</keyword>
<dbReference type="Proteomes" id="UP000028824">
    <property type="component" value="Unassembled WGS sequence"/>
</dbReference>
<evidence type="ECO:0000259" key="4">
    <source>
        <dbReference type="Pfam" id="PF02397"/>
    </source>
</evidence>